<feature type="region of interest" description="Disordered" evidence="2">
    <location>
        <begin position="1"/>
        <end position="27"/>
    </location>
</feature>
<dbReference type="InterPro" id="IPR002765">
    <property type="entry name" value="UPF0145_YbjQ-like"/>
</dbReference>
<dbReference type="PANTHER" id="PTHR34068:SF2">
    <property type="entry name" value="UPF0145 PROTEIN SCO3412"/>
    <property type="match status" value="1"/>
</dbReference>
<evidence type="ECO:0008006" key="5">
    <source>
        <dbReference type="Google" id="ProtNLM"/>
    </source>
</evidence>
<dbReference type="Gene3D" id="3.30.110.70">
    <property type="entry name" value="Hypothetical protein apc22750. Chain B"/>
    <property type="match status" value="1"/>
</dbReference>
<organism evidence="3 4">
    <name type="scientific">Setomelanomma holmii</name>
    <dbReference type="NCBI Taxonomy" id="210430"/>
    <lineage>
        <taxon>Eukaryota</taxon>
        <taxon>Fungi</taxon>
        <taxon>Dikarya</taxon>
        <taxon>Ascomycota</taxon>
        <taxon>Pezizomycotina</taxon>
        <taxon>Dothideomycetes</taxon>
        <taxon>Pleosporomycetidae</taxon>
        <taxon>Pleosporales</taxon>
        <taxon>Pleosporineae</taxon>
        <taxon>Phaeosphaeriaceae</taxon>
        <taxon>Setomelanomma</taxon>
    </lineage>
</organism>
<evidence type="ECO:0000256" key="2">
    <source>
        <dbReference type="SAM" id="MobiDB-lite"/>
    </source>
</evidence>
<evidence type="ECO:0000313" key="3">
    <source>
        <dbReference type="EMBL" id="KAF2023078.1"/>
    </source>
</evidence>
<dbReference type="AlphaFoldDB" id="A0A9P4GUQ8"/>
<proteinExistence type="inferred from homology"/>
<sequence length="170" mass="18496">MLTNRRSTMMVPPSRMPSWHPQSKPYEPSSFSAPLSFDTEILPSRTPSLLTSTTASMPSHRVVRVVGACHGTTTCARKDMKSFMKNLANSFGGSWGEPKSVTSLIYQTRDQAIDRLVKEAIGKGANAVVGLEVRESEIMGCIVVSASGTACFVEKERAPKRDSAQEDPFA</sequence>
<dbReference type="Proteomes" id="UP000799777">
    <property type="component" value="Unassembled WGS sequence"/>
</dbReference>
<dbReference type="SUPFAM" id="SSF117782">
    <property type="entry name" value="YbjQ-like"/>
    <property type="match status" value="1"/>
</dbReference>
<dbReference type="PANTHER" id="PTHR34068">
    <property type="entry name" value="UPF0145 PROTEIN YBJQ"/>
    <property type="match status" value="1"/>
</dbReference>
<dbReference type="EMBL" id="ML978383">
    <property type="protein sequence ID" value="KAF2023078.1"/>
    <property type="molecule type" value="Genomic_DNA"/>
</dbReference>
<dbReference type="OrthoDB" id="68104at2759"/>
<comment type="caution">
    <text evidence="3">The sequence shown here is derived from an EMBL/GenBank/DDBJ whole genome shotgun (WGS) entry which is preliminary data.</text>
</comment>
<accession>A0A9P4GUQ8</accession>
<reference evidence="3" key="1">
    <citation type="journal article" date="2020" name="Stud. Mycol.">
        <title>101 Dothideomycetes genomes: a test case for predicting lifestyles and emergence of pathogens.</title>
        <authorList>
            <person name="Haridas S."/>
            <person name="Albert R."/>
            <person name="Binder M."/>
            <person name="Bloem J."/>
            <person name="Labutti K."/>
            <person name="Salamov A."/>
            <person name="Andreopoulos B."/>
            <person name="Baker S."/>
            <person name="Barry K."/>
            <person name="Bills G."/>
            <person name="Bluhm B."/>
            <person name="Cannon C."/>
            <person name="Castanera R."/>
            <person name="Culley D."/>
            <person name="Daum C."/>
            <person name="Ezra D."/>
            <person name="Gonzalez J."/>
            <person name="Henrissat B."/>
            <person name="Kuo A."/>
            <person name="Liang C."/>
            <person name="Lipzen A."/>
            <person name="Lutzoni F."/>
            <person name="Magnuson J."/>
            <person name="Mondo S."/>
            <person name="Nolan M."/>
            <person name="Ohm R."/>
            <person name="Pangilinan J."/>
            <person name="Park H.-J."/>
            <person name="Ramirez L."/>
            <person name="Alfaro M."/>
            <person name="Sun H."/>
            <person name="Tritt A."/>
            <person name="Yoshinaga Y."/>
            <person name="Zwiers L.-H."/>
            <person name="Turgeon B."/>
            <person name="Goodwin S."/>
            <person name="Spatafora J."/>
            <person name="Crous P."/>
            <person name="Grigoriev I."/>
        </authorList>
    </citation>
    <scope>NUCLEOTIDE SEQUENCE</scope>
    <source>
        <strain evidence="3">CBS 110217</strain>
    </source>
</reference>
<dbReference type="InterPro" id="IPR035439">
    <property type="entry name" value="UPF0145_dom_sf"/>
</dbReference>
<name>A0A9P4GUQ8_9PLEO</name>
<protein>
    <recommendedName>
        <fullName evidence="5">Heavy metal-binding domain-containing protein</fullName>
    </recommendedName>
</protein>
<dbReference type="Pfam" id="PF01906">
    <property type="entry name" value="YbjQ_1"/>
    <property type="match status" value="1"/>
</dbReference>
<gene>
    <name evidence="3" type="ORF">EK21DRAFT_95202</name>
</gene>
<evidence type="ECO:0000313" key="4">
    <source>
        <dbReference type="Proteomes" id="UP000799777"/>
    </source>
</evidence>
<comment type="similarity">
    <text evidence="1">Belongs to the UPF0145 family.</text>
</comment>
<keyword evidence="4" id="KW-1185">Reference proteome</keyword>
<evidence type="ECO:0000256" key="1">
    <source>
        <dbReference type="ARBA" id="ARBA00010751"/>
    </source>
</evidence>